<dbReference type="AlphaFoldDB" id="A0AAW3ZI42"/>
<dbReference type="InterPro" id="IPR053167">
    <property type="entry name" value="Spore_coat_component"/>
</dbReference>
<gene>
    <name evidence="3" type="ORF">IFO71_02785</name>
</gene>
<organism evidence="3 4">
    <name type="scientific">Pseudomarimonas arenosa</name>
    <dbReference type="NCBI Taxonomy" id="2774145"/>
    <lineage>
        <taxon>Bacteria</taxon>
        <taxon>Pseudomonadati</taxon>
        <taxon>Pseudomonadota</taxon>
        <taxon>Gammaproteobacteria</taxon>
        <taxon>Lysobacterales</taxon>
        <taxon>Lysobacteraceae</taxon>
        <taxon>Pseudomarimonas</taxon>
    </lineage>
</organism>
<accession>A0AAW3ZI42</accession>
<dbReference type="SMART" id="SM00972">
    <property type="entry name" value="SCPU"/>
    <property type="match status" value="1"/>
</dbReference>
<sequence length="180" mass="18021">MNLLSSPYARRLVAGSAAAVFISGAAWAATDTDNLSVTAEVVADCTVVVATDVAFGNYLPITTHGAAGADLDNTAGDIDITCTDGSSYTVTLGQGSNAGGGSTDADPDRRMISGGDFLSYSLFSDAGFTTEWGNTAGTGVAGTGDGAASPDGLTIYARVPRGQDVPQGSYADTVVVTVTF</sequence>
<feature type="domain" description="Spore coat protein U/FanG" evidence="2">
    <location>
        <begin position="32"/>
        <end position="177"/>
    </location>
</feature>
<evidence type="ECO:0000313" key="3">
    <source>
        <dbReference type="EMBL" id="MBD8524657.1"/>
    </source>
</evidence>
<feature type="chain" id="PRO_5043475804" evidence="1">
    <location>
        <begin position="29"/>
        <end position="180"/>
    </location>
</feature>
<dbReference type="PANTHER" id="PTHR37089">
    <property type="entry name" value="PROTEIN U-RELATED"/>
    <property type="match status" value="1"/>
</dbReference>
<protein>
    <submittedName>
        <fullName evidence="3">Spore coat protein U domain-containing protein</fullName>
    </submittedName>
</protein>
<dbReference type="RefSeq" id="WP_192028010.1">
    <property type="nucleotide sequence ID" value="NZ_JACYTR010000004.1"/>
</dbReference>
<dbReference type="InterPro" id="IPR007893">
    <property type="entry name" value="Spore_coat_U/FanG"/>
</dbReference>
<dbReference type="Proteomes" id="UP000613768">
    <property type="component" value="Unassembled WGS sequence"/>
</dbReference>
<keyword evidence="3" id="KW-0946">Virion</keyword>
<dbReference type="Pfam" id="PF05229">
    <property type="entry name" value="SCPU"/>
    <property type="match status" value="1"/>
</dbReference>
<comment type="caution">
    <text evidence="3">The sequence shown here is derived from an EMBL/GenBank/DDBJ whole genome shotgun (WGS) entry which is preliminary data.</text>
</comment>
<dbReference type="PANTHER" id="PTHR37089:SF1">
    <property type="entry name" value="MEMBRANE PROTEIN"/>
    <property type="match status" value="1"/>
</dbReference>
<evidence type="ECO:0000313" key="4">
    <source>
        <dbReference type="Proteomes" id="UP000613768"/>
    </source>
</evidence>
<name>A0AAW3ZI42_9GAMM</name>
<dbReference type="EMBL" id="JACYTR010000004">
    <property type="protein sequence ID" value="MBD8524657.1"/>
    <property type="molecule type" value="Genomic_DNA"/>
</dbReference>
<evidence type="ECO:0000256" key="1">
    <source>
        <dbReference type="SAM" id="SignalP"/>
    </source>
</evidence>
<proteinExistence type="predicted"/>
<keyword evidence="4" id="KW-1185">Reference proteome</keyword>
<reference evidence="3 4" key="1">
    <citation type="submission" date="2020-09" db="EMBL/GenBank/DDBJ databases">
        <title>Pseudoxanthomonas sp. CAU 1598 isolated from sand of Yaerae Beach.</title>
        <authorList>
            <person name="Kim W."/>
        </authorList>
    </citation>
    <scope>NUCLEOTIDE SEQUENCE [LARGE SCALE GENOMIC DNA]</scope>
    <source>
        <strain evidence="3 4">CAU 1598</strain>
    </source>
</reference>
<evidence type="ECO:0000259" key="2">
    <source>
        <dbReference type="Pfam" id="PF05229"/>
    </source>
</evidence>
<keyword evidence="3" id="KW-0167">Capsid protein</keyword>
<feature type="signal peptide" evidence="1">
    <location>
        <begin position="1"/>
        <end position="28"/>
    </location>
</feature>
<keyword evidence="1" id="KW-0732">Signal</keyword>